<accession>A0A383C8Q2</accession>
<feature type="non-terminal residue" evidence="2">
    <location>
        <position position="241"/>
    </location>
</feature>
<feature type="domain" description="Exonuclease VII large subunit C-terminal" evidence="1">
    <location>
        <begin position="3"/>
        <end position="241"/>
    </location>
</feature>
<gene>
    <name evidence="2" type="ORF">METZ01_LOCUS481287</name>
</gene>
<dbReference type="InterPro" id="IPR020579">
    <property type="entry name" value="Exonuc_VII_lsu_C"/>
</dbReference>
<sequence>NHIQQQNNIDVIILGRGGGSLEDLWAFNDEQLARSIHTSVIPVISAVGHETDFTISDFVSDLRAPTPSAAMELAVPDKGELQEALGLKIRSLKRIIAEYTNSNHERVDSLRSCLASPRQAIEQHIQKADSLHGLLKERFRTTMSQKRNTTVSMRQRLISLNPQRQLGIHLRNVSLLCTRLPASIQNLFQHRRERFHSNASLLESLSPLAVLHRGFSLNQKEDGSLLRSVEEVKQGDRVEIR</sequence>
<dbReference type="PANTHER" id="PTHR30008:SF0">
    <property type="entry name" value="EXODEOXYRIBONUCLEASE 7 LARGE SUBUNIT"/>
    <property type="match status" value="1"/>
</dbReference>
<protein>
    <recommendedName>
        <fullName evidence="1">Exonuclease VII large subunit C-terminal domain-containing protein</fullName>
    </recommendedName>
</protein>
<organism evidence="2">
    <name type="scientific">marine metagenome</name>
    <dbReference type="NCBI Taxonomy" id="408172"/>
    <lineage>
        <taxon>unclassified sequences</taxon>
        <taxon>metagenomes</taxon>
        <taxon>ecological metagenomes</taxon>
    </lineage>
</organism>
<proteinExistence type="predicted"/>
<dbReference type="GO" id="GO:0008855">
    <property type="term" value="F:exodeoxyribonuclease VII activity"/>
    <property type="evidence" value="ECO:0007669"/>
    <property type="project" value="InterPro"/>
</dbReference>
<name>A0A383C8Q2_9ZZZZ</name>
<dbReference type="GO" id="GO:0006308">
    <property type="term" value="P:DNA catabolic process"/>
    <property type="evidence" value="ECO:0007669"/>
    <property type="project" value="InterPro"/>
</dbReference>
<evidence type="ECO:0000259" key="1">
    <source>
        <dbReference type="Pfam" id="PF02601"/>
    </source>
</evidence>
<dbReference type="AlphaFoldDB" id="A0A383C8Q2"/>
<dbReference type="GO" id="GO:0009318">
    <property type="term" value="C:exodeoxyribonuclease VII complex"/>
    <property type="evidence" value="ECO:0007669"/>
    <property type="project" value="InterPro"/>
</dbReference>
<dbReference type="PANTHER" id="PTHR30008">
    <property type="entry name" value="EXODEOXYRIBONUCLEASE 7 LARGE SUBUNIT"/>
    <property type="match status" value="1"/>
</dbReference>
<dbReference type="EMBL" id="UINC01206692">
    <property type="protein sequence ID" value="SVE28433.1"/>
    <property type="molecule type" value="Genomic_DNA"/>
</dbReference>
<evidence type="ECO:0000313" key="2">
    <source>
        <dbReference type="EMBL" id="SVE28433.1"/>
    </source>
</evidence>
<reference evidence="2" key="1">
    <citation type="submission" date="2018-05" db="EMBL/GenBank/DDBJ databases">
        <authorList>
            <person name="Lanie J.A."/>
            <person name="Ng W.-L."/>
            <person name="Kazmierczak K.M."/>
            <person name="Andrzejewski T.M."/>
            <person name="Davidsen T.M."/>
            <person name="Wayne K.J."/>
            <person name="Tettelin H."/>
            <person name="Glass J.I."/>
            <person name="Rusch D."/>
            <person name="Podicherti R."/>
            <person name="Tsui H.-C.T."/>
            <person name="Winkler M.E."/>
        </authorList>
    </citation>
    <scope>NUCLEOTIDE SEQUENCE</scope>
</reference>
<feature type="non-terminal residue" evidence="2">
    <location>
        <position position="1"/>
    </location>
</feature>
<dbReference type="InterPro" id="IPR003753">
    <property type="entry name" value="Exonuc_VII_L"/>
</dbReference>
<dbReference type="Pfam" id="PF02601">
    <property type="entry name" value="Exonuc_VII_L"/>
    <property type="match status" value="1"/>
</dbReference>